<gene>
    <name evidence="3" type="ORF">Tci_634165</name>
</gene>
<name>A0A699K046_TANCI</name>
<dbReference type="EMBL" id="BKCJ010456839">
    <property type="protein sequence ID" value="GFA62193.1"/>
    <property type="molecule type" value="Genomic_DNA"/>
</dbReference>
<comment type="caution">
    <text evidence="3">The sequence shown here is derived from an EMBL/GenBank/DDBJ whole genome shotgun (WGS) entry which is preliminary data.</text>
</comment>
<keyword evidence="1" id="KW-0175">Coiled coil</keyword>
<protein>
    <submittedName>
        <fullName evidence="3">Uncharacterized protein</fullName>
    </submittedName>
</protein>
<accession>A0A699K046</accession>
<sequence>MRDTTAQTRDEESLGEDASKQGRRIDAIDVDENITLVNDPDKEMFNVDVLGGEEVFVVGKNKNVVEEVVDAAQVSTATTTVTITTKEITLAQALEALKTSKSKVKGIVFQEPEPMKPKKNDQIKLNEEAAEKLQTEFDEKERLAREKADKEKRANIALIETWDDIQAKTDADHQLAERLQAQVQEELSDAEKAALFQQLLEKRRKHFAAKRAEEKRNKPLTKA</sequence>
<reference evidence="3" key="1">
    <citation type="journal article" date="2019" name="Sci. Rep.">
        <title>Draft genome of Tanacetum cinerariifolium, the natural source of mosquito coil.</title>
        <authorList>
            <person name="Yamashiro T."/>
            <person name="Shiraishi A."/>
            <person name="Satake H."/>
            <person name="Nakayama K."/>
        </authorList>
    </citation>
    <scope>NUCLEOTIDE SEQUENCE</scope>
</reference>
<proteinExistence type="predicted"/>
<evidence type="ECO:0000256" key="2">
    <source>
        <dbReference type="SAM" id="MobiDB-lite"/>
    </source>
</evidence>
<organism evidence="3">
    <name type="scientific">Tanacetum cinerariifolium</name>
    <name type="common">Dalmatian daisy</name>
    <name type="synonym">Chrysanthemum cinerariifolium</name>
    <dbReference type="NCBI Taxonomy" id="118510"/>
    <lineage>
        <taxon>Eukaryota</taxon>
        <taxon>Viridiplantae</taxon>
        <taxon>Streptophyta</taxon>
        <taxon>Embryophyta</taxon>
        <taxon>Tracheophyta</taxon>
        <taxon>Spermatophyta</taxon>
        <taxon>Magnoliopsida</taxon>
        <taxon>eudicotyledons</taxon>
        <taxon>Gunneridae</taxon>
        <taxon>Pentapetalae</taxon>
        <taxon>asterids</taxon>
        <taxon>campanulids</taxon>
        <taxon>Asterales</taxon>
        <taxon>Asteraceae</taxon>
        <taxon>Asteroideae</taxon>
        <taxon>Anthemideae</taxon>
        <taxon>Anthemidinae</taxon>
        <taxon>Tanacetum</taxon>
    </lineage>
</organism>
<feature type="region of interest" description="Disordered" evidence="2">
    <location>
        <begin position="1"/>
        <end position="25"/>
    </location>
</feature>
<evidence type="ECO:0000313" key="3">
    <source>
        <dbReference type="EMBL" id="GFA62193.1"/>
    </source>
</evidence>
<dbReference type="AlphaFoldDB" id="A0A699K046"/>
<evidence type="ECO:0000256" key="1">
    <source>
        <dbReference type="SAM" id="Coils"/>
    </source>
</evidence>
<feature type="coiled-coil region" evidence="1">
    <location>
        <begin position="123"/>
        <end position="193"/>
    </location>
</feature>